<dbReference type="SUPFAM" id="SSF103473">
    <property type="entry name" value="MFS general substrate transporter"/>
    <property type="match status" value="1"/>
</dbReference>
<accession>A0A5E4N0H6</accession>
<reference evidence="9 10" key="1">
    <citation type="submission" date="2019-08" db="EMBL/GenBank/DDBJ databases">
        <authorList>
            <person name="Alioto T."/>
            <person name="Alioto T."/>
            <person name="Gomez Garrido J."/>
        </authorList>
    </citation>
    <scope>NUCLEOTIDE SEQUENCE [LARGE SCALE GENOMIC DNA]</scope>
</reference>
<keyword evidence="6 7" id="KW-0472">Membrane</keyword>
<evidence type="ECO:0000256" key="3">
    <source>
        <dbReference type="ARBA" id="ARBA00022692"/>
    </source>
</evidence>
<feature type="transmembrane region" description="Helical" evidence="7">
    <location>
        <begin position="404"/>
        <end position="430"/>
    </location>
</feature>
<dbReference type="AlphaFoldDB" id="A0A5E4N0H6"/>
<evidence type="ECO:0000259" key="8">
    <source>
        <dbReference type="PROSITE" id="PS50850"/>
    </source>
</evidence>
<sequence>MEIRVKQTENNEVRDWESFQKRAPTVGVRHLQSLLLFMCVMCSFMHRVDLSMTIVAMNPENNSSDYRREMAEHIPVFRWPLPTRSALLSSFFVGDLLTNVPGALMAHRFQKKTLLAWTTAASSVLATISPPVVIQFGVPALMAIRFVQGTCAGFLFPIIHDVMVQWSPPDERCRLAGFTFVGIPFGTMITLYVAGVLCEGPLGWTTVYYLAGGVGLVWTVAWLLLGGDKLSEHRFIGQPERDYIEASLRDTVSHDNDTKVSDIPWKSIFTSLPFWATSVVHTGHNFGFWLMLIEMPTYIHEVLEFDLEDDGMLSAAPYVAMTLLHFPVSYVADSMNKRQMTTITTSRKVWNTVGLWGSSAGLIALGYAEDRILTIVLYVFTVTILCASNSGFKINHLDLSPNYAGLLIGLTNTFASGAGLLAPLYVGYVITDQTSVVQWRTVFISGAVVMFASNLFFVVYGSAKTQAWNSLNNDKPNMDKTKQEIEIF</sequence>
<feature type="transmembrane region" description="Helical" evidence="7">
    <location>
        <begin position="311"/>
        <end position="328"/>
    </location>
</feature>
<evidence type="ECO:0000256" key="5">
    <source>
        <dbReference type="ARBA" id="ARBA00022989"/>
    </source>
</evidence>
<evidence type="ECO:0000313" key="10">
    <source>
        <dbReference type="Proteomes" id="UP000325440"/>
    </source>
</evidence>
<feature type="transmembrane region" description="Helical" evidence="7">
    <location>
        <begin position="272"/>
        <end position="291"/>
    </location>
</feature>
<evidence type="ECO:0000313" key="9">
    <source>
        <dbReference type="EMBL" id="VVC38171.1"/>
    </source>
</evidence>
<keyword evidence="5 7" id="KW-1133">Transmembrane helix</keyword>
<dbReference type="PANTHER" id="PTHR11662">
    <property type="entry name" value="SOLUTE CARRIER FAMILY 17"/>
    <property type="match status" value="1"/>
</dbReference>
<feature type="domain" description="Major facilitator superfamily (MFS) profile" evidence="8">
    <location>
        <begin position="35"/>
        <end position="464"/>
    </location>
</feature>
<keyword evidence="3 7" id="KW-0812">Transmembrane</keyword>
<protein>
    <submittedName>
        <fullName evidence="9">Major facilitator superfamily,Major facilitator superfamily domain</fullName>
    </submittedName>
</protein>
<name>A0A5E4N0H6_9HEMI</name>
<dbReference type="Pfam" id="PF07690">
    <property type="entry name" value="MFS_1"/>
    <property type="match status" value="1"/>
</dbReference>
<feature type="transmembrane region" description="Helical" evidence="7">
    <location>
        <begin position="207"/>
        <end position="225"/>
    </location>
</feature>
<dbReference type="GO" id="GO:0006820">
    <property type="term" value="P:monoatomic anion transport"/>
    <property type="evidence" value="ECO:0007669"/>
    <property type="project" value="TreeGrafter"/>
</dbReference>
<feature type="transmembrane region" description="Helical" evidence="7">
    <location>
        <begin position="442"/>
        <end position="463"/>
    </location>
</feature>
<keyword evidence="2" id="KW-0813">Transport</keyword>
<dbReference type="FunFam" id="1.20.1250.20:FF:000423">
    <property type="entry name" value="Putative inorganic phosphate cotransporter-like Protein"/>
    <property type="match status" value="1"/>
</dbReference>
<feature type="transmembrane region" description="Helical" evidence="7">
    <location>
        <begin position="140"/>
        <end position="163"/>
    </location>
</feature>
<dbReference type="InterPro" id="IPR011701">
    <property type="entry name" value="MFS"/>
</dbReference>
<comment type="subcellular location">
    <subcellularLocation>
        <location evidence="1">Membrane</location>
        <topology evidence="1">Multi-pass membrane protein</topology>
    </subcellularLocation>
</comment>
<evidence type="ECO:0000256" key="4">
    <source>
        <dbReference type="ARBA" id="ARBA00022847"/>
    </source>
</evidence>
<dbReference type="OrthoDB" id="2985014at2759"/>
<dbReference type="Gene3D" id="1.20.1250.20">
    <property type="entry name" value="MFS general substrate transporter like domains"/>
    <property type="match status" value="2"/>
</dbReference>
<feature type="transmembrane region" description="Helical" evidence="7">
    <location>
        <begin position="373"/>
        <end position="392"/>
    </location>
</feature>
<dbReference type="EMBL" id="CABPRJ010001464">
    <property type="protein sequence ID" value="VVC38171.1"/>
    <property type="molecule type" value="Genomic_DNA"/>
</dbReference>
<dbReference type="Proteomes" id="UP000325440">
    <property type="component" value="Unassembled WGS sequence"/>
</dbReference>
<feature type="transmembrane region" description="Helical" evidence="7">
    <location>
        <begin position="349"/>
        <end position="367"/>
    </location>
</feature>
<evidence type="ECO:0000256" key="6">
    <source>
        <dbReference type="ARBA" id="ARBA00023136"/>
    </source>
</evidence>
<keyword evidence="4" id="KW-0769">Symport</keyword>
<dbReference type="InterPro" id="IPR050382">
    <property type="entry name" value="MFS_Na/Anion_cotransporter"/>
</dbReference>
<dbReference type="InterPro" id="IPR036259">
    <property type="entry name" value="MFS_trans_sf"/>
</dbReference>
<keyword evidence="10" id="KW-1185">Reference proteome</keyword>
<evidence type="ECO:0000256" key="1">
    <source>
        <dbReference type="ARBA" id="ARBA00004141"/>
    </source>
</evidence>
<feature type="transmembrane region" description="Helical" evidence="7">
    <location>
        <begin position="114"/>
        <end position="134"/>
    </location>
</feature>
<dbReference type="InterPro" id="IPR020846">
    <property type="entry name" value="MFS_dom"/>
</dbReference>
<dbReference type="PANTHER" id="PTHR11662:SF280">
    <property type="entry name" value="FI21844P1-RELATED"/>
    <property type="match status" value="1"/>
</dbReference>
<proteinExistence type="predicted"/>
<feature type="transmembrane region" description="Helical" evidence="7">
    <location>
        <begin position="175"/>
        <end position="195"/>
    </location>
</feature>
<gene>
    <name evidence="9" type="ORF">CINCED_3A012145</name>
</gene>
<organism evidence="9 10">
    <name type="scientific">Cinara cedri</name>
    <dbReference type="NCBI Taxonomy" id="506608"/>
    <lineage>
        <taxon>Eukaryota</taxon>
        <taxon>Metazoa</taxon>
        <taxon>Ecdysozoa</taxon>
        <taxon>Arthropoda</taxon>
        <taxon>Hexapoda</taxon>
        <taxon>Insecta</taxon>
        <taxon>Pterygota</taxon>
        <taxon>Neoptera</taxon>
        <taxon>Paraneoptera</taxon>
        <taxon>Hemiptera</taxon>
        <taxon>Sternorrhyncha</taxon>
        <taxon>Aphidomorpha</taxon>
        <taxon>Aphidoidea</taxon>
        <taxon>Aphididae</taxon>
        <taxon>Lachninae</taxon>
        <taxon>Cinara</taxon>
    </lineage>
</organism>
<dbReference type="GO" id="GO:0015293">
    <property type="term" value="F:symporter activity"/>
    <property type="evidence" value="ECO:0007669"/>
    <property type="project" value="UniProtKB-KW"/>
</dbReference>
<evidence type="ECO:0000256" key="7">
    <source>
        <dbReference type="SAM" id="Phobius"/>
    </source>
</evidence>
<dbReference type="PROSITE" id="PS50850">
    <property type="entry name" value="MFS"/>
    <property type="match status" value="1"/>
</dbReference>
<dbReference type="GO" id="GO:0016020">
    <property type="term" value="C:membrane"/>
    <property type="evidence" value="ECO:0007669"/>
    <property type="project" value="UniProtKB-SubCell"/>
</dbReference>
<dbReference type="FunFam" id="1.20.1250.20:FF:000003">
    <property type="entry name" value="Solute carrier family 17 member 3"/>
    <property type="match status" value="1"/>
</dbReference>
<evidence type="ECO:0000256" key="2">
    <source>
        <dbReference type="ARBA" id="ARBA00022448"/>
    </source>
</evidence>